<dbReference type="InterPro" id="IPR011611">
    <property type="entry name" value="PfkB_dom"/>
</dbReference>
<evidence type="ECO:0000313" key="5">
    <source>
        <dbReference type="Proteomes" id="UP001501676"/>
    </source>
</evidence>
<evidence type="ECO:0000313" key="4">
    <source>
        <dbReference type="EMBL" id="GAA3391991.1"/>
    </source>
</evidence>
<dbReference type="GO" id="GO:0016301">
    <property type="term" value="F:kinase activity"/>
    <property type="evidence" value="ECO:0007669"/>
    <property type="project" value="UniProtKB-KW"/>
</dbReference>
<dbReference type="Pfam" id="PF00294">
    <property type="entry name" value="PfkB"/>
    <property type="match status" value="1"/>
</dbReference>
<feature type="domain" description="Carbohydrate kinase PfkB" evidence="3">
    <location>
        <begin position="6"/>
        <end position="274"/>
    </location>
</feature>
<dbReference type="InterPro" id="IPR002173">
    <property type="entry name" value="Carboh/pur_kinase_PfkB_CS"/>
</dbReference>
<dbReference type="PANTHER" id="PTHR10584">
    <property type="entry name" value="SUGAR KINASE"/>
    <property type="match status" value="1"/>
</dbReference>
<keyword evidence="1" id="KW-0808">Transferase</keyword>
<dbReference type="Gene3D" id="3.40.1190.20">
    <property type="match status" value="1"/>
</dbReference>
<dbReference type="Proteomes" id="UP001501676">
    <property type="component" value="Unassembled WGS sequence"/>
</dbReference>
<dbReference type="InterPro" id="IPR029056">
    <property type="entry name" value="Ribokinase-like"/>
</dbReference>
<evidence type="ECO:0000259" key="3">
    <source>
        <dbReference type="Pfam" id="PF00294"/>
    </source>
</evidence>
<gene>
    <name evidence="4" type="ORF">GCM10020369_51980</name>
</gene>
<dbReference type="PROSITE" id="PS00584">
    <property type="entry name" value="PFKB_KINASES_2"/>
    <property type="match status" value="1"/>
</dbReference>
<accession>A0ABP6T413</accession>
<dbReference type="PANTHER" id="PTHR10584:SF166">
    <property type="entry name" value="RIBOKINASE"/>
    <property type="match status" value="1"/>
</dbReference>
<organism evidence="4 5">
    <name type="scientific">Cryptosporangium minutisporangium</name>
    <dbReference type="NCBI Taxonomy" id="113569"/>
    <lineage>
        <taxon>Bacteria</taxon>
        <taxon>Bacillati</taxon>
        <taxon>Actinomycetota</taxon>
        <taxon>Actinomycetes</taxon>
        <taxon>Cryptosporangiales</taxon>
        <taxon>Cryptosporangiaceae</taxon>
        <taxon>Cryptosporangium</taxon>
    </lineage>
</organism>
<reference evidence="5" key="1">
    <citation type="journal article" date="2019" name="Int. J. Syst. Evol. Microbiol.">
        <title>The Global Catalogue of Microorganisms (GCM) 10K type strain sequencing project: providing services to taxonomists for standard genome sequencing and annotation.</title>
        <authorList>
            <consortium name="The Broad Institute Genomics Platform"/>
            <consortium name="The Broad Institute Genome Sequencing Center for Infectious Disease"/>
            <person name="Wu L."/>
            <person name="Ma J."/>
        </authorList>
    </citation>
    <scope>NUCLEOTIDE SEQUENCE [LARGE SCALE GENOMIC DNA]</scope>
    <source>
        <strain evidence="5">JCM 9458</strain>
    </source>
</reference>
<dbReference type="EMBL" id="BAAAYN010000035">
    <property type="protein sequence ID" value="GAA3391991.1"/>
    <property type="molecule type" value="Genomic_DNA"/>
</dbReference>
<keyword evidence="2 4" id="KW-0418">Kinase</keyword>
<dbReference type="SUPFAM" id="SSF53613">
    <property type="entry name" value="Ribokinase-like"/>
    <property type="match status" value="1"/>
</dbReference>
<sequence>MPSGLFVGIATVDVVHRVERPVARNEKVTALAQEVAAGGPAANAAVTFARLGGDATLVSALGSHPLARFVADELAGHGVTVRDAAPDVTVPPAVSAIQVVDGTGDRQVSSINAGAYWAFHPAEPPADLADLGRDADVVLVDGHHPRLALAAARAGSSVVLDGGSWKPVTPELLPLVDYAVCSAVFRHPDGVAPSALGVPHLAVTRGPDPVLWWSGGRAGEVPVPSVPVQDTLGAGDVFHGAFAYALAGGASFVEALAEGARVAALRCSVAGPRAWLERL</sequence>
<dbReference type="RefSeq" id="WP_345730827.1">
    <property type="nucleotide sequence ID" value="NZ_BAAAYN010000035.1"/>
</dbReference>
<evidence type="ECO:0000256" key="2">
    <source>
        <dbReference type="ARBA" id="ARBA00022777"/>
    </source>
</evidence>
<evidence type="ECO:0000256" key="1">
    <source>
        <dbReference type="ARBA" id="ARBA00022679"/>
    </source>
</evidence>
<proteinExistence type="predicted"/>
<protein>
    <submittedName>
        <fullName evidence="4">PfkB family carbohydrate kinase</fullName>
    </submittedName>
</protein>
<name>A0ABP6T413_9ACTN</name>
<comment type="caution">
    <text evidence="4">The sequence shown here is derived from an EMBL/GenBank/DDBJ whole genome shotgun (WGS) entry which is preliminary data.</text>
</comment>
<keyword evidence="5" id="KW-1185">Reference proteome</keyword>